<evidence type="ECO:0000313" key="4">
    <source>
        <dbReference type="Proteomes" id="UP000694660"/>
    </source>
</evidence>
<keyword evidence="3" id="KW-0614">Plasmid</keyword>
<keyword evidence="1" id="KW-0805">Transcription regulation</keyword>
<accession>A0A944DDC7</accession>
<dbReference type="Proteomes" id="UP000694660">
    <property type="component" value="Unassembled WGS sequence"/>
</dbReference>
<dbReference type="EMBL" id="JAEKFT010000023">
    <property type="protein sequence ID" value="MBT0962991.1"/>
    <property type="molecule type" value="Genomic_DNA"/>
</dbReference>
<dbReference type="AlphaFoldDB" id="A0A944DDC7"/>
<name>A0A944DDC7_DENI1</name>
<protein>
    <submittedName>
        <fullName evidence="3">Uncharacterized protein</fullName>
    </submittedName>
</protein>
<proteinExistence type="predicted"/>
<gene>
    <name evidence="3" type="ORF">I8J34_17550</name>
</gene>
<reference evidence="4" key="1">
    <citation type="journal article" date="2022" name="ISME J.">
        <title>Genetic and phylogenetic analysis of dissimilatory iodate-reducing bacteria identifies potential niches across the world's oceans.</title>
        <authorList>
            <person name="Reyes-Umana V."/>
            <person name="Henning Z."/>
            <person name="Lee K."/>
            <person name="Barnum T.P."/>
            <person name="Coates J.D."/>
        </authorList>
    </citation>
    <scope>NUCLEOTIDE SEQUENCE [LARGE SCALE GENOMIC DNA]</scope>
    <source>
        <strain evidence="4">IR12</strain>
    </source>
</reference>
<evidence type="ECO:0000256" key="1">
    <source>
        <dbReference type="ARBA" id="ARBA00023015"/>
    </source>
</evidence>
<evidence type="ECO:0000313" key="3">
    <source>
        <dbReference type="EMBL" id="MBT0962991.1"/>
    </source>
</evidence>
<dbReference type="InterPro" id="IPR053721">
    <property type="entry name" value="Fimbrial_Adhesin_Reg"/>
</dbReference>
<dbReference type="RefSeq" id="WP_214362965.1">
    <property type="nucleotide sequence ID" value="NZ_JAEKFT010000023.1"/>
</dbReference>
<comment type="caution">
    <text evidence="3">The sequence shown here is derived from an EMBL/GenBank/DDBJ whole genome shotgun (WGS) entry which is preliminary data.</text>
</comment>
<geneLocation type="plasmid" evidence="3">
    <name>unnamed1</name>
</geneLocation>
<organism evidence="3 4">
    <name type="scientific">Denitromonas iodatirespirans</name>
    <dbReference type="NCBI Taxonomy" id="2795389"/>
    <lineage>
        <taxon>Bacteria</taxon>
        <taxon>Pseudomonadati</taxon>
        <taxon>Pseudomonadota</taxon>
        <taxon>Betaproteobacteria</taxon>
        <taxon>Rhodocyclales</taxon>
        <taxon>Zoogloeaceae</taxon>
        <taxon>Denitromonas</taxon>
    </lineage>
</organism>
<evidence type="ECO:0000256" key="2">
    <source>
        <dbReference type="ARBA" id="ARBA00023163"/>
    </source>
</evidence>
<sequence>MTADSSFSIGSLSAARRHFVDGATYSEMAREAGLSPQRARVVARDVEALFWNRDLGVEGELAEFAVTVQTPRELAIELEYMSRHIASLSPDDRLQVADAISKAIRQLCRLPQNKKCPA</sequence>
<dbReference type="Gene3D" id="1.10.10.2690">
    <property type="match status" value="1"/>
</dbReference>
<keyword evidence="4" id="KW-1185">Reference proteome</keyword>
<keyword evidence="2" id="KW-0804">Transcription</keyword>